<feature type="domain" description="BTB" evidence="5">
    <location>
        <begin position="53"/>
        <end position="120"/>
    </location>
</feature>
<dbReference type="Proteomes" id="UP000245207">
    <property type="component" value="Unassembled WGS sequence"/>
</dbReference>
<dbReference type="STRING" id="35608.A0A2U1LF15"/>
<comment type="pathway">
    <text evidence="1">Protein modification; protein ubiquitination.</text>
</comment>
<reference evidence="7 8" key="1">
    <citation type="journal article" date="2018" name="Mol. Plant">
        <title>The genome of Artemisia annua provides insight into the evolution of Asteraceae family and artemisinin biosynthesis.</title>
        <authorList>
            <person name="Shen Q."/>
            <person name="Zhang L."/>
            <person name="Liao Z."/>
            <person name="Wang S."/>
            <person name="Yan T."/>
            <person name="Shi P."/>
            <person name="Liu M."/>
            <person name="Fu X."/>
            <person name="Pan Q."/>
            <person name="Wang Y."/>
            <person name="Lv Z."/>
            <person name="Lu X."/>
            <person name="Zhang F."/>
            <person name="Jiang W."/>
            <person name="Ma Y."/>
            <person name="Chen M."/>
            <person name="Hao X."/>
            <person name="Li L."/>
            <person name="Tang Y."/>
            <person name="Lv G."/>
            <person name="Zhou Y."/>
            <person name="Sun X."/>
            <person name="Brodelius P.E."/>
            <person name="Rose J.K.C."/>
            <person name="Tang K."/>
        </authorList>
    </citation>
    <scope>NUCLEOTIDE SEQUENCE [LARGE SCALE GENOMIC DNA]</scope>
    <source>
        <strain evidence="8">cv. Huhao1</strain>
        <tissue evidence="7">Leaf</tissue>
    </source>
</reference>
<evidence type="ECO:0000256" key="4">
    <source>
        <dbReference type="SAM" id="Coils"/>
    </source>
</evidence>
<comment type="similarity">
    <text evidence="3">Belongs to the NPH3 family.</text>
</comment>
<dbReference type="PROSITE" id="PS50097">
    <property type="entry name" value="BTB"/>
    <property type="match status" value="2"/>
</dbReference>
<dbReference type="PANTHER" id="PTHR32370">
    <property type="entry name" value="OS12G0117600 PROTEIN"/>
    <property type="match status" value="1"/>
</dbReference>
<evidence type="ECO:0000259" key="5">
    <source>
        <dbReference type="PROSITE" id="PS50097"/>
    </source>
</evidence>
<dbReference type="Gene3D" id="3.30.710.10">
    <property type="entry name" value="Potassium Channel Kv1.1, Chain A"/>
    <property type="match status" value="1"/>
</dbReference>
<dbReference type="InterPro" id="IPR043454">
    <property type="entry name" value="NPH3/RPT2-like"/>
</dbReference>
<feature type="domain" description="NPH3" evidence="6">
    <location>
        <begin position="697"/>
        <end position="937"/>
    </location>
</feature>
<dbReference type="Pfam" id="PF00651">
    <property type="entry name" value="BTB"/>
    <property type="match status" value="1"/>
</dbReference>
<dbReference type="PROSITE" id="PS51649">
    <property type="entry name" value="NPH3"/>
    <property type="match status" value="2"/>
</dbReference>
<dbReference type="EMBL" id="PKPP01009741">
    <property type="protein sequence ID" value="PWA47578.1"/>
    <property type="molecule type" value="Genomic_DNA"/>
</dbReference>
<evidence type="ECO:0000256" key="1">
    <source>
        <dbReference type="ARBA" id="ARBA00004906"/>
    </source>
</evidence>
<comment type="caution">
    <text evidence="7">The sequence shown here is derived from an EMBL/GenBank/DDBJ whole genome shotgun (WGS) entry which is preliminary data.</text>
</comment>
<feature type="domain" description="NPH3" evidence="6">
    <location>
        <begin position="224"/>
        <end position="493"/>
    </location>
</feature>
<dbReference type="GO" id="GO:0016567">
    <property type="term" value="P:protein ubiquitination"/>
    <property type="evidence" value="ECO:0007669"/>
    <property type="project" value="UniProtKB-UniPathway"/>
</dbReference>
<accession>A0A2U1LF15</accession>
<dbReference type="SUPFAM" id="SSF54695">
    <property type="entry name" value="POZ domain"/>
    <property type="match status" value="2"/>
</dbReference>
<keyword evidence="2" id="KW-0833">Ubl conjugation pathway</keyword>
<evidence type="ECO:0000256" key="3">
    <source>
        <dbReference type="PROSITE-ProRule" id="PRU00982"/>
    </source>
</evidence>
<name>A0A2U1LF15_ARTAN</name>
<dbReference type="UniPathway" id="UPA00143"/>
<evidence type="ECO:0000256" key="2">
    <source>
        <dbReference type="ARBA" id="ARBA00022786"/>
    </source>
</evidence>
<dbReference type="InterPro" id="IPR027356">
    <property type="entry name" value="NPH3_dom"/>
</dbReference>
<keyword evidence="8" id="KW-1185">Reference proteome</keyword>
<evidence type="ECO:0000259" key="6">
    <source>
        <dbReference type="PROSITE" id="PS51649"/>
    </source>
</evidence>
<organism evidence="7 8">
    <name type="scientific">Artemisia annua</name>
    <name type="common">Sweet wormwood</name>
    <dbReference type="NCBI Taxonomy" id="35608"/>
    <lineage>
        <taxon>Eukaryota</taxon>
        <taxon>Viridiplantae</taxon>
        <taxon>Streptophyta</taxon>
        <taxon>Embryophyta</taxon>
        <taxon>Tracheophyta</taxon>
        <taxon>Spermatophyta</taxon>
        <taxon>Magnoliopsida</taxon>
        <taxon>eudicotyledons</taxon>
        <taxon>Gunneridae</taxon>
        <taxon>Pentapetalae</taxon>
        <taxon>asterids</taxon>
        <taxon>campanulids</taxon>
        <taxon>Asterales</taxon>
        <taxon>Asteraceae</taxon>
        <taxon>Asteroideae</taxon>
        <taxon>Anthemideae</taxon>
        <taxon>Artemisiinae</taxon>
        <taxon>Artemisia</taxon>
    </lineage>
</organism>
<evidence type="ECO:0000313" key="8">
    <source>
        <dbReference type="Proteomes" id="UP000245207"/>
    </source>
</evidence>
<feature type="domain" description="BTB" evidence="5">
    <location>
        <begin position="557"/>
        <end position="620"/>
    </location>
</feature>
<evidence type="ECO:0000313" key="7">
    <source>
        <dbReference type="EMBL" id="PWA47578.1"/>
    </source>
</evidence>
<proteinExistence type="inferred from homology"/>
<dbReference type="AlphaFoldDB" id="A0A2U1LF15"/>
<dbReference type="SMART" id="SM00225">
    <property type="entry name" value="BTB"/>
    <property type="match status" value="1"/>
</dbReference>
<feature type="coiled-coil region" evidence="4">
    <location>
        <begin position="486"/>
        <end position="513"/>
    </location>
</feature>
<dbReference type="InterPro" id="IPR011333">
    <property type="entry name" value="SKP1/BTB/POZ_sf"/>
</dbReference>
<dbReference type="InterPro" id="IPR000210">
    <property type="entry name" value="BTB/POZ_dom"/>
</dbReference>
<gene>
    <name evidence="7" type="ORF">CTI12_AA498330</name>
</gene>
<protein>
    <submittedName>
        <fullName evidence="7">Phototropic-responsive NPH3 family protein</fullName>
    </submittedName>
</protein>
<dbReference type="Pfam" id="PF03000">
    <property type="entry name" value="NPH3"/>
    <property type="match status" value="3"/>
</dbReference>
<dbReference type="OrthoDB" id="1878376at2759"/>
<sequence length="1120" mass="128144">MSYFKLHFTTSNHMPKSVIFNMLTRHTAATDNGKGYEVDFFAFLKMSSYPHSKDVRFTLGGTPFYLNRDLLAKKSSKLRKLFKDNPDEDLSHLLCDIPTTPQIFEVITRFCYGFHVNFTPENVIPVSCLAEYLGMTENQSRNNLLKQALSFFEQEIITSWNESIRSLKAIESMNIHELALQLGLVDGCIDSIITKALDNPLLLGEPLNANVHESDAATHYLALCWKSEDLSLTTLHLQFYEPIIQGMIQCNMGLNYVASNLYQYSKRRVFFEPKEIDEDTSSYEGVTLHSRKVVIEAIEKLLPHDQGILPCAPLSEMLKYATLLEADVNCREGFERRIGKQLDLANVNDLIIVSQGCSKEGKYDTECVRRILMNFYNNFREKDHSKLVIVAELVEGFFAEVVNDIDLKQDSFISFAEMSIVASKGTKRSSDVTYQAIVTYVNKHEDLTKSEREDICELLNCAKMSPENLRPKSTEVKKGDEFLVNLEKLSFKVSDLEKELLVIRKEIERAYSNCKKMKTEKEKTIVWAGNEDEYLENVRLQQLQLDFQKMSRYSFSKDVQVPVPVCGIPFNLDRDLLAARSSKLCKLFKENPDEDLSHLLRDIPTTTQIFEIMARFCYENHSPNNLLSQAISFFEHKVVTGWNESVRCLKAIENQIVLQQASKLGLLDTCIDSIINKALDNPLLLGEPIKNPVLYDDDSSADDEGFNGNFYEPIIRGMIQCKMDSTYIASNLYQYFKSWVFIDLKETDEDTSSSEGVSLNSRKLAIEAIERLLPHDQGVLLCALLSEMLQLATVLEANANCRDGFEVRIGRQLDLATVDDLLTQCYSKDKKYDTTCVERILKHFCNYFTMQDQSRLDVVTELVEDFLEGVERSSDGIYRAIDIYLNKHRNLKDSEREEICAVLDCNKMSVEACEHAAQNERLPVCVTVQVLFVGQLRLRESSKSAEDYEVNDEEVKIQLEKITFRVTELEKECLMLKKEIEKGCCSCRKMESEKENTNIIAGNEDETSVHVELQPLQLSNYEGSSKITLHFVYSSQLHLRRKRKRKSKVDEFCRTTLGTLVNLYVIPSRTYLWRTLFISLMADNILITTENCCSIAVLNSNFTAPNSDLTAPNLLKSYYA</sequence>
<keyword evidence="4" id="KW-0175">Coiled coil</keyword>